<sequence length="547" mass="60771">MKKPLKIVTSNTLALTNFATAFALLLVGGFLGLVQGLNRAGVLEIVGGINYYEVLTLHGILLILAFTTLFMNGYLWSAVDYVLGGLTKGIRMLGWVAYGLFMFGSILVVIMVLAGEATVLYTFYAPMAASPWFYIGLVFVVLNIWLSGIGVFISAFRWKRRNKGAHLPLFAFFAVGVYVLITFSTMFVAAEVFYIIPWAFGWIDTINVMLTRTLFWAFGHTLVNVWYLVAVSAWYMVLPKVIGGKLFSDSLARAVVILIVVLNVPGGFHHQIVDPGFSEGLKFMHLFMSLAIAVPSLLTAFALFATLERTGRRRGGKGLLGWFWKLPWYDVRFLAIMLAMISFIFGGAGGIAQTNNQLNQVVHNTLWVVGHFHVTVGVAVVLTFFGLVYWLIPHLSGRVLTKKIHNLGIWQTMFWTVGMLFMTLSMSYVGLLGSPRRTEYTTYGGSETALAWDPYLLFVGAGGTLLMVGIVLIVYIVFHLMFLAPKGYTEFMVVEEQEEDAHKTPKWTENWGLWVIVAILIISMGYVVPLVDLIGNAPPGSPPIRTF</sequence>
<gene>
    <name evidence="5" type="ORF">SAMN02745189_01588</name>
</gene>
<organism evidence="5 6">
    <name type="scientific">Lacicoccus alkaliphilus DSM 16010</name>
    <dbReference type="NCBI Taxonomy" id="1123231"/>
    <lineage>
        <taxon>Bacteria</taxon>
        <taxon>Bacillati</taxon>
        <taxon>Bacillota</taxon>
        <taxon>Bacilli</taxon>
        <taxon>Bacillales</taxon>
        <taxon>Salinicoccaceae</taxon>
        <taxon>Lacicoccus</taxon>
    </lineage>
</organism>
<feature type="transmembrane region" description="Helical" evidence="3">
    <location>
        <begin position="250"/>
        <end position="268"/>
    </location>
</feature>
<evidence type="ECO:0000259" key="4">
    <source>
        <dbReference type="PROSITE" id="PS50855"/>
    </source>
</evidence>
<dbReference type="GO" id="GO:0016020">
    <property type="term" value="C:membrane"/>
    <property type="evidence" value="ECO:0007669"/>
    <property type="project" value="InterPro"/>
</dbReference>
<feature type="transmembrane region" description="Helical" evidence="3">
    <location>
        <begin position="283"/>
        <end position="307"/>
    </location>
</feature>
<feature type="transmembrane region" description="Helical" evidence="3">
    <location>
        <begin position="132"/>
        <end position="155"/>
    </location>
</feature>
<dbReference type="InterPro" id="IPR036927">
    <property type="entry name" value="Cyt_c_oxase-like_su1_sf"/>
</dbReference>
<dbReference type="PRINTS" id="PR01165">
    <property type="entry name" value="CYCOXIDASEI"/>
</dbReference>
<keyword evidence="1" id="KW-0679">Respiratory chain</keyword>
<evidence type="ECO:0000256" key="3">
    <source>
        <dbReference type="SAM" id="Phobius"/>
    </source>
</evidence>
<reference evidence="5 6" key="1">
    <citation type="submission" date="2016-11" db="EMBL/GenBank/DDBJ databases">
        <authorList>
            <person name="Jaros S."/>
            <person name="Januszkiewicz K."/>
            <person name="Wedrychowicz H."/>
        </authorList>
    </citation>
    <scope>NUCLEOTIDE SEQUENCE [LARGE SCALE GENOMIC DNA]</scope>
    <source>
        <strain evidence="5 6">DSM 16010</strain>
    </source>
</reference>
<feature type="transmembrane region" description="Helical" evidence="3">
    <location>
        <begin position="455"/>
        <end position="478"/>
    </location>
</feature>
<feature type="transmembrane region" description="Helical" evidence="3">
    <location>
        <begin position="372"/>
        <end position="392"/>
    </location>
</feature>
<dbReference type="Proteomes" id="UP000184206">
    <property type="component" value="Unassembled WGS sequence"/>
</dbReference>
<keyword evidence="1" id="KW-0813">Transport</keyword>
<feature type="transmembrane region" description="Helical" evidence="3">
    <location>
        <begin position="95"/>
        <end position="120"/>
    </location>
</feature>
<proteinExistence type="predicted"/>
<dbReference type="PANTHER" id="PTHR10422">
    <property type="entry name" value="CYTOCHROME C OXIDASE SUBUNIT 1"/>
    <property type="match status" value="1"/>
</dbReference>
<feature type="transmembrane region" description="Helical" evidence="3">
    <location>
        <begin position="167"/>
        <end position="196"/>
    </location>
</feature>
<dbReference type="RefSeq" id="WP_072710039.1">
    <property type="nucleotide sequence ID" value="NZ_FRCF01000005.1"/>
</dbReference>
<feature type="transmembrane region" description="Helical" evidence="3">
    <location>
        <begin position="511"/>
        <end position="531"/>
    </location>
</feature>
<protein>
    <submittedName>
        <fullName evidence="5">Cytochrome c oxidase subunit 1</fullName>
    </submittedName>
</protein>
<evidence type="ECO:0000313" key="5">
    <source>
        <dbReference type="EMBL" id="SHM11679.1"/>
    </source>
</evidence>
<accession>A0A1M7G743</accession>
<feature type="transmembrane region" description="Helical" evidence="3">
    <location>
        <begin position="413"/>
        <end position="435"/>
    </location>
</feature>
<keyword evidence="3" id="KW-1133">Transmembrane helix</keyword>
<evidence type="ECO:0000256" key="1">
    <source>
        <dbReference type="ARBA" id="ARBA00022660"/>
    </source>
</evidence>
<dbReference type="GO" id="GO:0004129">
    <property type="term" value="F:cytochrome-c oxidase activity"/>
    <property type="evidence" value="ECO:0007669"/>
    <property type="project" value="InterPro"/>
</dbReference>
<name>A0A1M7G743_9BACL</name>
<dbReference type="GO" id="GO:0020037">
    <property type="term" value="F:heme binding"/>
    <property type="evidence" value="ECO:0007669"/>
    <property type="project" value="InterPro"/>
</dbReference>
<keyword evidence="6" id="KW-1185">Reference proteome</keyword>
<dbReference type="Pfam" id="PF00115">
    <property type="entry name" value="COX1"/>
    <property type="match status" value="1"/>
</dbReference>
<keyword evidence="3" id="KW-0472">Membrane</keyword>
<dbReference type="InterPro" id="IPR023616">
    <property type="entry name" value="Cyt_c_oxase-like_su1_dom"/>
</dbReference>
<dbReference type="Gene3D" id="1.20.210.10">
    <property type="entry name" value="Cytochrome c oxidase-like, subunit I domain"/>
    <property type="match status" value="1"/>
</dbReference>
<dbReference type="GO" id="GO:0009060">
    <property type="term" value="P:aerobic respiration"/>
    <property type="evidence" value="ECO:0007669"/>
    <property type="project" value="InterPro"/>
</dbReference>
<dbReference type="SUPFAM" id="SSF81442">
    <property type="entry name" value="Cytochrome c oxidase subunit I-like"/>
    <property type="match status" value="1"/>
</dbReference>
<dbReference type="PROSITE" id="PS50855">
    <property type="entry name" value="COX1"/>
    <property type="match status" value="1"/>
</dbReference>
<keyword evidence="2" id="KW-0249">Electron transport</keyword>
<feature type="transmembrane region" description="Helical" evidence="3">
    <location>
        <begin position="54"/>
        <end position="75"/>
    </location>
</feature>
<feature type="transmembrane region" description="Helical" evidence="3">
    <location>
        <begin position="216"/>
        <end position="238"/>
    </location>
</feature>
<keyword evidence="3" id="KW-0812">Transmembrane</keyword>
<dbReference type="EMBL" id="FRCF01000005">
    <property type="protein sequence ID" value="SHM11679.1"/>
    <property type="molecule type" value="Genomic_DNA"/>
</dbReference>
<evidence type="ECO:0000256" key="2">
    <source>
        <dbReference type="ARBA" id="ARBA00022982"/>
    </source>
</evidence>
<dbReference type="STRING" id="1123231.SAMN02745189_01588"/>
<feature type="transmembrane region" description="Helical" evidence="3">
    <location>
        <begin position="328"/>
        <end position="352"/>
    </location>
</feature>
<feature type="domain" description="Cytochrome oxidase subunit I profile" evidence="4">
    <location>
        <begin position="1"/>
        <end position="547"/>
    </location>
</feature>
<dbReference type="InterPro" id="IPR000883">
    <property type="entry name" value="Cyt_C_Oxase_1"/>
</dbReference>
<dbReference type="PANTHER" id="PTHR10422:SF40">
    <property type="entry name" value="CYTOCHROME C OXIDASE SUBUNIT I"/>
    <property type="match status" value="1"/>
</dbReference>
<feature type="transmembrane region" description="Helical" evidence="3">
    <location>
        <begin position="12"/>
        <end position="34"/>
    </location>
</feature>
<dbReference type="OrthoDB" id="9764568at2"/>
<dbReference type="AlphaFoldDB" id="A0A1M7G743"/>
<evidence type="ECO:0000313" key="6">
    <source>
        <dbReference type="Proteomes" id="UP000184206"/>
    </source>
</evidence>